<dbReference type="InterPro" id="IPR029044">
    <property type="entry name" value="Nucleotide-diphossugar_trans"/>
</dbReference>
<reference evidence="2 3" key="1">
    <citation type="journal article" date="2015" name="Genome Announc.">
        <title>Expanding the biotechnology potential of lactobacilli through comparative genomics of 213 strains and associated genera.</title>
        <authorList>
            <person name="Sun Z."/>
            <person name="Harris H.M."/>
            <person name="McCann A."/>
            <person name="Guo C."/>
            <person name="Argimon S."/>
            <person name="Zhang W."/>
            <person name="Yang X."/>
            <person name="Jeffery I.B."/>
            <person name="Cooney J.C."/>
            <person name="Kagawa T.F."/>
            <person name="Liu W."/>
            <person name="Song Y."/>
            <person name="Salvetti E."/>
            <person name="Wrobel A."/>
            <person name="Rasinkangas P."/>
            <person name="Parkhill J."/>
            <person name="Rea M.C."/>
            <person name="O'Sullivan O."/>
            <person name="Ritari J."/>
            <person name="Douillard F.P."/>
            <person name="Paul Ross R."/>
            <person name="Yang R."/>
            <person name="Briner A.E."/>
            <person name="Felis G.E."/>
            <person name="de Vos W.M."/>
            <person name="Barrangou R."/>
            <person name="Klaenhammer T.R."/>
            <person name="Caufield P.W."/>
            <person name="Cui Y."/>
            <person name="Zhang H."/>
            <person name="O'Toole P.W."/>
        </authorList>
    </citation>
    <scope>NUCLEOTIDE SEQUENCE [LARGE SCALE GENOMIC DNA]</scope>
    <source>
        <strain evidence="2 3">DSM 20405</strain>
    </source>
</reference>
<gene>
    <name evidence="2" type="ORF">IV49_GL000343</name>
</gene>
<dbReference type="EMBL" id="JQBL01000012">
    <property type="protein sequence ID" value="KRN50213.1"/>
    <property type="molecule type" value="Genomic_DNA"/>
</dbReference>
<proteinExistence type="predicted"/>
<dbReference type="InterPro" id="IPR001173">
    <property type="entry name" value="Glyco_trans_2-like"/>
</dbReference>
<sequence length="314" mass="36956">MINNKKQIAVLLATYNGEKYLETQLDSLVSQTSHDFKVYIHDDGSKDNTVSIINKYVGRYPDLFEFIGSNSTGGPVNNFMYLLSNVNSNYYMFCDQDDYWYNFKIEKTYEAMLHRETSKDIPVLICSDVELVDHKLGILFDSYFKYKKIDYADTSVRHLLKRNFVIGCTSMINNRLKELSLEKVDLSNIYMHDWWFALIASQCGVLGVLPNCTLKYRQHGNNASGSSLKVGYRKLLREIIHFKKSIDIKKSIRNRRVNFAKELLKYIDKEDKNYNFIKELSCLNSFSKMKRIKIYSKYDLYPFSSNIIWEKIWM</sequence>
<dbReference type="GO" id="GO:0016758">
    <property type="term" value="F:hexosyltransferase activity"/>
    <property type="evidence" value="ECO:0007669"/>
    <property type="project" value="UniProtKB-ARBA"/>
</dbReference>
<dbReference type="PANTHER" id="PTHR22916">
    <property type="entry name" value="GLYCOSYLTRANSFERASE"/>
    <property type="match status" value="1"/>
</dbReference>
<evidence type="ECO:0000313" key="2">
    <source>
        <dbReference type="EMBL" id="KRN50213.1"/>
    </source>
</evidence>
<protein>
    <submittedName>
        <fullName evidence="2">Glycosyl transferase family 2</fullName>
    </submittedName>
</protein>
<organism evidence="2 3">
    <name type="scientific">Kandleria vitulina DSM 20405</name>
    <dbReference type="NCBI Taxonomy" id="1410657"/>
    <lineage>
        <taxon>Bacteria</taxon>
        <taxon>Bacillati</taxon>
        <taxon>Bacillota</taxon>
        <taxon>Erysipelotrichia</taxon>
        <taxon>Erysipelotrichales</taxon>
        <taxon>Coprobacillaceae</taxon>
        <taxon>Kandleria</taxon>
    </lineage>
</organism>
<dbReference type="PATRIC" id="fig|1410657.5.peg.364"/>
<evidence type="ECO:0000259" key="1">
    <source>
        <dbReference type="Pfam" id="PF00535"/>
    </source>
</evidence>
<comment type="caution">
    <text evidence="2">The sequence shown here is derived from an EMBL/GenBank/DDBJ whole genome shotgun (WGS) entry which is preliminary data.</text>
</comment>
<dbReference type="SUPFAM" id="SSF53448">
    <property type="entry name" value="Nucleotide-diphospho-sugar transferases"/>
    <property type="match status" value="1"/>
</dbReference>
<dbReference type="PANTHER" id="PTHR22916:SF3">
    <property type="entry name" value="UDP-GLCNAC:BETAGAL BETA-1,3-N-ACETYLGLUCOSAMINYLTRANSFERASE-LIKE PROTEIN 1"/>
    <property type="match status" value="1"/>
</dbReference>
<dbReference type="AlphaFoldDB" id="A0A0R2HIQ9"/>
<feature type="domain" description="Glycosyltransferase 2-like" evidence="1">
    <location>
        <begin position="10"/>
        <end position="137"/>
    </location>
</feature>
<accession>A0A0R2HIQ9</accession>
<dbReference type="Proteomes" id="UP000051841">
    <property type="component" value="Unassembled WGS sequence"/>
</dbReference>
<keyword evidence="3" id="KW-1185">Reference proteome</keyword>
<name>A0A0R2HIQ9_9FIRM</name>
<dbReference type="Pfam" id="PF00535">
    <property type="entry name" value="Glycos_transf_2"/>
    <property type="match status" value="1"/>
</dbReference>
<dbReference type="RefSeq" id="WP_051654395.1">
    <property type="nucleotide sequence ID" value="NZ_JNKN01000013.1"/>
</dbReference>
<keyword evidence="2" id="KW-0808">Transferase</keyword>
<dbReference type="CDD" id="cd04196">
    <property type="entry name" value="GT_2_like_d"/>
    <property type="match status" value="1"/>
</dbReference>
<evidence type="ECO:0000313" key="3">
    <source>
        <dbReference type="Proteomes" id="UP000051841"/>
    </source>
</evidence>
<dbReference type="Gene3D" id="3.90.550.10">
    <property type="entry name" value="Spore Coat Polysaccharide Biosynthesis Protein SpsA, Chain A"/>
    <property type="match status" value="1"/>
</dbReference>